<evidence type="ECO:0000256" key="2">
    <source>
        <dbReference type="SAM" id="SignalP"/>
    </source>
</evidence>
<gene>
    <name evidence="4" type="ORF">DR864_15500</name>
</gene>
<dbReference type="InterPro" id="IPR023393">
    <property type="entry name" value="START-like_dom_sf"/>
</dbReference>
<evidence type="ECO:0000313" key="4">
    <source>
        <dbReference type="EMBL" id="AXE19055.1"/>
    </source>
</evidence>
<evidence type="ECO:0000256" key="1">
    <source>
        <dbReference type="ARBA" id="ARBA00006817"/>
    </source>
</evidence>
<dbReference type="KEGG" id="run:DR864_15500"/>
<keyword evidence="5" id="KW-1185">Reference proteome</keyword>
<name>A0A344TK84_9BACT</name>
<evidence type="ECO:0000313" key="5">
    <source>
        <dbReference type="Proteomes" id="UP000251993"/>
    </source>
</evidence>
<dbReference type="Pfam" id="PF08327">
    <property type="entry name" value="AHSA1"/>
    <property type="match status" value="1"/>
</dbReference>
<sequence>MNTKLALKTSILLHAPATAVWDALTNPAVVKEYFFGTTLITDWEVGGPVRFTGEWDGVAYEDKGTVLAFEPERYLSYNYWSSFSGTDDVAENYANIEYILDAAEDGTRLTITQDNLKDEEALAHSENNWRALLKEMKKLVENKA</sequence>
<dbReference type="EMBL" id="CP030850">
    <property type="protein sequence ID" value="AXE19055.1"/>
    <property type="molecule type" value="Genomic_DNA"/>
</dbReference>
<dbReference type="Gene3D" id="3.30.530.20">
    <property type="match status" value="1"/>
</dbReference>
<feature type="domain" description="Activator of Hsp90 ATPase homologue 1/2-like C-terminal" evidence="3">
    <location>
        <begin position="15"/>
        <end position="141"/>
    </location>
</feature>
<feature type="signal peptide" evidence="2">
    <location>
        <begin position="1"/>
        <end position="19"/>
    </location>
</feature>
<dbReference type="InterPro" id="IPR013538">
    <property type="entry name" value="ASHA1/2-like_C"/>
</dbReference>
<proteinExistence type="inferred from homology"/>
<dbReference type="OrthoDB" id="2355173at2"/>
<accession>A0A344TK84</accession>
<dbReference type="SUPFAM" id="SSF55961">
    <property type="entry name" value="Bet v1-like"/>
    <property type="match status" value="1"/>
</dbReference>
<feature type="chain" id="PRO_5016717129" evidence="2">
    <location>
        <begin position="20"/>
        <end position="144"/>
    </location>
</feature>
<dbReference type="Proteomes" id="UP000251993">
    <property type="component" value="Chromosome"/>
</dbReference>
<reference evidence="4 5" key="1">
    <citation type="submission" date="2018-07" db="EMBL/GenBank/DDBJ databases">
        <title>Genome sequencing of Runella.</title>
        <authorList>
            <person name="Baek M.-G."/>
            <person name="Yi H."/>
        </authorList>
    </citation>
    <scope>NUCLEOTIDE SEQUENCE [LARGE SCALE GENOMIC DNA]</scope>
    <source>
        <strain evidence="4 5">HYN0085</strain>
    </source>
</reference>
<keyword evidence="2" id="KW-0732">Signal</keyword>
<dbReference type="AlphaFoldDB" id="A0A344TK84"/>
<dbReference type="RefSeq" id="WP_114067835.1">
    <property type="nucleotide sequence ID" value="NZ_CP030850.1"/>
</dbReference>
<protein>
    <submittedName>
        <fullName evidence="4">SRPBCC domain-containing protein</fullName>
    </submittedName>
</protein>
<comment type="similarity">
    <text evidence="1">Belongs to the AHA1 family.</text>
</comment>
<organism evidence="4 5">
    <name type="scientific">Runella rosea</name>
    <dbReference type="NCBI Taxonomy" id="2259595"/>
    <lineage>
        <taxon>Bacteria</taxon>
        <taxon>Pseudomonadati</taxon>
        <taxon>Bacteroidota</taxon>
        <taxon>Cytophagia</taxon>
        <taxon>Cytophagales</taxon>
        <taxon>Spirosomataceae</taxon>
        <taxon>Runella</taxon>
    </lineage>
</organism>
<evidence type="ECO:0000259" key="3">
    <source>
        <dbReference type="Pfam" id="PF08327"/>
    </source>
</evidence>